<feature type="compositionally biased region" description="Polar residues" evidence="3">
    <location>
        <begin position="114"/>
        <end position="125"/>
    </location>
</feature>
<evidence type="ECO:0000259" key="4">
    <source>
        <dbReference type="Pfam" id="PF07808"/>
    </source>
</evidence>
<evidence type="ECO:0000256" key="1">
    <source>
        <dbReference type="ARBA" id="ARBA00004123"/>
    </source>
</evidence>
<feature type="region of interest" description="Disordered" evidence="3">
    <location>
        <begin position="240"/>
        <end position="262"/>
    </location>
</feature>
<dbReference type="EMBL" id="JATAAI010000045">
    <property type="protein sequence ID" value="KAK1733711.1"/>
    <property type="molecule type" value="Genomic_DNA"/>
</dbReference>
<reference evidence="5" key="1">
    <citation type="submission" date="2023-06" db="EMBL/GenBank/DDBJ databases">
        <title>Survivors Of The Sea: Transcriptome response of Skeletonema marinoi to long-term dormancy.</title>
        <authorList>
            <person name="Pinder M.I.M."/>
            <person name="Kourtchenko O."/>
            <person name="Robertson E.K."/>
            <person name="Larsson T."/>
            <person name="Maumus F."/>
            <person name="Osuna-Cruz C.M."/>
            <person name="Vancaester E."/>
            <person name="Stenow R."/>
            <person name="Vandepoele K."/>
            <person name="Ploug H."/>
            <person name="Bruchert V."/>
            <person name="Godhe A."/>
            <person name="Topel M."/>
        </authorList>
    </citation>
    <scope>NUCLEOTIDE SEQUENCE</scope>
    <source>
        <strain evidence="5">R05AC</strain>
    </source>
</reference>
<feature type="compositionally biased region" description="Basic and acidic residues" evidence="3">
    <location>
        <begin position="96"/>
        <end position="110"/>
    </location>
</feature>
<feature type="compositionally biased region" description="Basic and acidic residues" evidence="3">
    <location>
        <begin position="56"/>
        <end position="69"/>
    </location>
</feature>
<dbReference type="GO" id="GO:0005634">
    <property type="term" value="C:nucleus"/>
    <property type="evidence" value="ECO:0007669"/>
    <property type="project" value="UniProtKB-SubCell"/>
</dbReference>
<feature type="non-terminal residue" evidence="5">
    <location>
        <position position="399"/>
    </location>
</feature>
<comment type="caution">
    <text evidence="5">The sequence shown here is derived from an EMBL/GenBank/DDBJ whole genome shotgun (WGS) entry which is preliminary data.</text>
</comment>
<organism evidence="5 6">
    <name type="scientific">Skeletonema marinoi</name>
    <dbReference type="NCBI Taxonomy" id="267567"/>
    <lineage>
        <taxon>Eukaryota</taxon>
        <taxon>Sar</taxon>
        <taxon>Stramenopiles</taxon>
        <taxon>Ochrophyta</taxon>
        <taxon>Bacillariophyta</taxon>
        <taxon>Coscinodiscophyceae</taxon>
        <taxon>Thalassiosirophycidae</taxon>
        <taxon>Thalassiosirales</taxon>
        <taxon>Skeletonemataceae</taxon>
        <taxon>Skeletonema</taxon>
        <taxon>Skeletonema marinoi-dohrnii complex</taxon>
    </lineage>
</organism>
<feature type="compositionally biased region" description="Low complexity" evidence="3">
    <location>
        <begin position="248"/>
        <end position="262"/>
    </location>
</feature>
<feature type="compositionally biased region" description="Basic residues" evidence="3">
    <location>
        <begin position="32"/>
        <end position="41"/>
    </location>
</feature>
<keyword evidence="2" id="KW-0539">Nucleus</keyword>
<dbReference type="InterPro" id="IPR039896">
    <property type="entry name" value="Red-like"/>
</dbReference>
<feature type="domain" description="RED-like N-terminal" evidence="4">
    <location>
        <begin position="79"/>
        <end position="236"/>
    </location>
</feature>
<gene>
    <name evidence="5" type="ORF">QTG54_015566</name>
</gene>
<dbReference type="Pfam" id="PF07808">
    <property type="entry name" value="RED_N"/>
    <property type="match status" value="1"/>
</dbReference>
<accession>A0AAD8XUQ9</accession>
<sequence>MDNNAFRTLVNQQLKSTKEIAREAVESEFRQKKQKRGGGRRSRVEYDSDSASDDDDLKRRREGDKKSGEEVSDEPEWKRRRKEKAAATTGGGGQQWRDRAKERREGKNLDYNDAVTTATIHSSSINGGGDEYTDKKRQAELSKFLGGDEEHTHLVKGLDLALAQKVRREEMGAADAADGREEDLDQLLEDAYNTQQKEESLELKSKQSSSIAMIQPKSELGKSVQHYLLKKQQQEQQLRHNNHSAAVTSTQQQSIQINSTKQNSIQRSHYTFSLDSTIQKRHDAWDVPQLQMIGGGGSSGQQEQSLFEKRGMTPLDCHLIATIRKKLDGAMNKGGVGGKRKEMNDGGVERIGNIDNVKQLHQQEVHGKEQIHQEDNVITEKTLISNLTNSKKDDSDDDD</sequence>
<proteinExistence type="predicted"/>
<evidence type="ECO:0000256" key="3">
    <source>
        <dbReference type="SAM" id="MobiDB-lite"/>
    </source>
</evidence>
<keyword evidence="6" id="KW-1185">Reference proteome</keyword>
<protein>
    <submittedName>
        <fullName evidence="5">RED-like protein N-terminal region-containing protein</fullName>
    </submittedName>
</protein>
<feature type="region of interest" description="Disordered" evidence="3">
    <location>
        <begin position="25"/>
        <end position="134"/>
    </location>
</feature>
<dbReference type="Proteomes" id="UP001224775">
    <property type="component" value="Unassembled WGS sequence"/>
</dbReference>
<evidence type="ECO:0000256" key="2">
    <source>
        <dbReference type="ARBA" id="ARBA00023242"/>
    </source>
</evidence>
<name>A0AAD8XUQ9_9STRA</name>
<dbReference type="PANTHER" id="PTHR12765">
    <property type="entry name" value="RED PROTEIN IK FACTOR CYTOKINE IK"/>
    <property type="match status" value="1"/>
</dbReference>
<evidence type="ECO:0000313" key="6">
    <source>
        <dbReference type="Proteomes" id="UP001224775"/>
    </source>
</evidence>
<dbReference type="AlphaFoldDB" id="A0AAD8XUQ9"/>
<comment type="subcellular location">
    <subcellularLocation>
        <location evidence="1">Nucleus</location>
    </subcellularLocation>
</comment>
<dbReference type="InterPro" id="IPR012916">
    <property type="entry name" value="RED_N"/>
</dbReference>
<evidence type="ECO:0000313" key="5">
    <source>
        <dbReference type="EMBL" id="KAK1733711.1"/>
    </source>
</evidence>